<dbReference type="Proteomes" id="UP000052008">
    <property type="component" value="Unassembled WGS sequence"/>
</dbReference>
<protein>
    <submittedName>
        <fullName evidence="1">Uncharacterized protein</fullName>
    </submittedName>
</protein>
<proteinExistence type="predicted"/>
<dbReference type="EMBL" id="LIZS01000010">
    <property type="protein sequence ID" value="KPJ53917.1"/>
    <property type="molecule type" value="Genomic_DNA"/>
</dbReference>
<reference evidence="1 2" key="1">
    <citation type="journal article" date="2015" name="Microbiome">
        <title>Genomic resolution of linkages in carbon, nitrogen, and sulfur cycling among widespread estuary sediment bacteria.</title>
        <authorList>
            <person name="Baker B.J."/>
            <person name="Lazar C.S."/>
            <person name="Teske A.P."/>
            <person name="Dick G.J."/>
        </authorList>
    </citation>
    <scope>NUCLEOTIDE SEQUENCE [LARGE SCALE GENOMIC DNA]</scope>
    <source>
        <strain evidence="1">DG_24</strain>
    </source>
</reference>
<dbReference type="STRING" id="1703770.AMJ39_02705"/>
<evidence type="ECO:0000313" key="2">
    <source>
        <dbReference type="Proteomes" id="UP000052008"/>
    </source>
</evidence>
<dbReference type="AlphaFoldDB" id="A0A0S7WUQ9"/>
<gene>
    <name evidence="1" type="ORF">AMJ39_02705</name>
</gene>
<comment type="caution">
    <text evidence="1">The sequence shown here is derived from an EMBL/GenBank/DDBJ whole genome shotgun (WGS) entry which is preliminary data.</text>
</comment>
<name>A0A0S7WUQ9_UNCT6</name>
<sequence length="115" mass="12369">MEKRGLTAALIIVVLIAAVMASFAERRIEGRLEAERLVARRALLQSLGVSSLAVTSECTLVRSLTEGLSGCLGDVPGGYCTYTSCDVVTLPDFETDFAFELRIVRKTKDGDGETP</sequence>
<evidence type="ECO:0000313" key="1">
    <source>
        <dbReference type="EMBL" id="KPJ53917.1"/>
    </source>
</evidence>
<organism evidence="1 2">
    <name type="scientific">candidate division TA06 bacterium DG_24</name>
    <dbReference type="NCBI Taxonomy" id="1703770"/>
    <lineage>
        <taxon>Bacteria</taxon>
        <taxon>Bacteria division TA06</taxon>
    </lineage>
</organism>
<accession>A0A0S7WUQ9</accession>